<gene>
    <name evidence="4" type="primary">SYT7</name>
    <name evidence="4" type="ORF">AWC38_SpisGene119</name>
</gene>
<dbReference type="GO" id="GO:0017156">
    <property type="term" value="P:calcium-ion regulated exocytosis"/>
    <property type="evidence" value="ECO:0007669"/>
    <property type="project" value="TreeGrafter"/>
</dbReference>
<feature type="transmembrane region" description="Helical" evidence="2">
    <location>
        <begin position="6"/>
        <end position="30"/>
    </location>
</feature>
<dbReference type="CDD" id="cd00276">
    <property type="entry name" value="C2B_Synaptotagmin"/>
    <property type="match status" value="1"/>
</dbReference>
<dbReference type="GO" id="GO:0005544">
    <property type="term" value="F:calcium-dependent phospholipid binding"/>
    <property type="evidence" value="ECO:0007669"/>
    <property type="project" value="TreeGrafter"/>
</dbReference>
<dbReference type="Gene3D" id="2.60.40.150">
    <property type="entry name" value="C2 domain"/>
    <property type="match status" value="2"/>
</dbReference>
<dbReference type="GO" id="GO:0005509">
    <property type="term" value="F:calcium ion binding"/>
    <property type="evidence" value="ECO:0007669"/>
    <property type="project" value="TreeGrafter"/>
</dbReference>
<keyword evidence="2" id="KW-0812">Transmembrane</keyword>
<dbReference type="AlphaFoldDB" id="A0A2B4T2Q2"/>
<protein>
    <submittedName>
        <fullName evidence="4">Synaptotagmin-7</fullName>
    </submittedName>
</protein>
<proteinExistence type="predicted"/>
<dbReference type="GO" id="GO:0000149">
    <property type="term" value="F:SNARE binding"/>
    <property type="evidence" value="ECO:0007669"/>
    <property type="project" value="TreeGrafter"/>
</dbReference>
<dbReference type="OrthoDB" id="67700at2759"/>
<dbReference type="InterPro" id="IPR000008">
    <property type="entry name" value="C2_dom"/>
</dbReference>
<keyword evidence="2" id="KW-1133">Transmembrane helix</keyword>
<organism evidence="4 5">
    <name type="scientific">Stylophora pistillata</name>
    <name type="common">Smooth cauliflower coral</name>
    <dbReference type="NCBI Taxonomy" id="50429"/>
    <lineage>
        <taxon>Eukaryota</taxon>
        <taxon>Metazoa</taxon>
        <taxon>Cnidaria</taxon>
        <taxon>Anthozoa</taxon>
        <taxon>Hexacorallia</taxon>
        <taxon>Scleractinia</taxon>
        <taxon>Astrocoeniina</taxon>
        <taxon>Pocilloporidae</taxon>
        <taxon>Stylophora</taxon>
    </lineage>
</organism>
<dbReference type="PANTHER" id="PTHR10024:SF374">
    <property type="entry name" value="C2 DOMAIN-CONTAINING PROTEIN"/>
    <property type="match status" value="1"/>
</dbReference>
<name>A0A2B4T2Q2_STYPI</name>
<sequence>MESSQSIAALVGLGVLVFILLLSIVGIVYFRKYLTKINDSKASRKIGTYISPKEPPEFVIPPYTLIADESDGETLSDIGDSRTDEIGGKFTPPAFRRAISMPPPSDQSRNSKQEITEGQEDSGAPAVGIATTEYRPQYRRAVSQYVPYSTQTKREPVKKISVAPYGKLEVSVHFLTAKKVLFVQVNGAFDLPHVRLSGISTPYVRVHLLAGQRHRDTRSNFLNLGTNRICMFDQMTMEEAQSSTLKFVVLDYDKFSRSEFVAEVMLSLLEVDLDEGTTLSLHLNYKTINESADRGTITLSVCHQPTANHLHVIVLKASGLPLPKSDAPGGCDTYVKVLHSVQGKVVERKKTKVVKKSTSPVFNEAFVFDVKEDDLRRSSISFEVHRGDTVLKTERIGHITLGLESFGTEVRQWNDVITSPLKRVTETHLLHA</sequence>
<dbReference type="EMBL" id="LSMT01000001">
    <property type="protein sequence ID" value="PFX35058.1"/>
    <property type="molecule type" value="Genomic_DNA"/>
</dbReference>
<feature type="domain" description="C2" evidence="3">
    <location>
        <begin position="164"/>
        <end position="281"/>
    </location>
</feature>
<keyword evidence="5" id="KW-1185">Reference proteome</keyword>
<dbReference type="GO" id="GO:0030276">
    <property type="term" value="F:clathrin binding"/>
    <property type="evidence" value="ECO:0007669"/>
    <property type="project" value="TreeGrafter"/>
</dbReference>
<keyword evidence="2" id="KW-0472">Membrane</keyword>
<accession>A0A2B4T2Q2</accession>
<dbReference type="PROSITE" id="PS50004">
    <property type="entry name" value="C2"/>
    <property type="match status" value="2"/>
</dbReference>
<dbReference type="GO" id="GO:0070382">
    <property type="term" value="C:exocytic vesicle"/>
    <property type="evidence" value="ECO:0007669"/>
    <property type="project" value="TreeGrafter"/>
</dbReference>
<dbReference type="SUPFAM" id="SSF49562">
    <property type="entry name" value="C2 domain (Calcium/lipid-binding domain, CaLB)"/>
    <property type="match status" value="2"/>
</dbReference>
<dbReference type="STRING" id="50429.A0A2B4T2Q2"/>
<comment type="caution">
    <text evidence="4">The sequence shown here is derived from an EMBL/GenBank/DDBJ whole genome shotgun (WGS) entry which is preliminary data.</text>
</comment>
<dbReference type="InterPro" id="IPR035892">
    <property type="entry name" value="C2_domain_sf"/>
</dbReference>
<dbReference type="Proteomes" id="UP000225706">
    <property type="component" value="Unassembled WGS sequence"/>
</dbReference>
<evidence type="ECO:0000259" key="3">
    <source>
        <dbReference type="PROSITE" id="PS50004"/>
    </source>
</evidence>
<dbReference type="Pfam" id="PF00168">
    <property type="entry name" value="C2"/>
    <property type="match status" value="2"/>
</dbReference>
<evidence type="ECO:0000313" key="4">
    <source>
        <dbReference type="EMBL" id="PFX35058.1"/>
    </source>
</evidence>
<dbReference type="GO" id="GO:0005886">
    <property type="term" value="C:plasma membrane"/>
    <property type="evidence" value="ECO:0007669"/>
    <property type="project" value="TreeGrafter"/>
</dbReference>
<feature type="domain" description="C2" evidence="3">
    <location>
        <begin position="291"/>
        <end position="418"/>
    </location>
</feature>
<dbReference type="SMART" id="SM00239">
    <property type="entry name" value="C2"/>
    <property type="match status" value="2"/>
</dbReference>
<reference evidence="5" key="1">
    <citation type="journal article" date="2017" name="bioRxiv">
        <title>Comparative analysis of the genomes of Stylophora pistillata and Acropora digitifera provides evidence for extensive differences between species of corals.</title>
        <authorList>
            <person name="Voolstra C.R."/>
            <person name="Li Y."/>
            <person name="Liew Y.J."/>
            <person name="Baumgarten S."/>
            <person name="Zoccola D."/>
            <person name="Flot J.-F."/>
            <person name="Tambutte S."/>
            <person name="Allemand D."/>
            <person name="Aranda M."/>
        </authorList>
    </citation>
    <scope>NUCLEOTIDE SEQUENCE [LARGE SCALE GENOMIC DNA]</scope>
</reference>
<evidence type="ECO:0000313" key="5">
    <source>
        <dbReference type="Proteomes" id="UP000225706"/>
    </source>
</evidence>
<dbReference type="GO" id="GO:0001786">
    <property type="term" value="F:phosphatidylserine binding"/>
    <property type="evidence" value="ECO:0007669"/>
    <property type="project" value="TreeGrafter"/>
</dbReference>
<evidence type="ECO:0000256" key="2">
    <source>
        <dbReference type="SAM" id="Phobius"/>
    </source>
</evidence>
<dbReference type="PANTHER" id="PTHR10024">
    <property type="entry name" value="SYNAPTOTAGMIN"/>
    <property type="match status" value="1"/>
</dbReference>
<feature type="region of interest" description="Disordered" evidence="1">
    <location>
        <begin position="77"/>
        <end position="126"/>
    </location>
</feature>
<evidence type="ECO:0000256" key="1">
    <source>
        <dbReference type="SAM" id="MobiDB-lite"/>
    </source>
</evidence>